<dbReference type="GO" id="GO:0003677">
    <property type="term" value="F:DNA binding"/>
    <property type="evidence" value="ECO:0007669"/>
    <property type="project" value="UniProtKB-KW"/>
</dbReference>
<dbReference type="HOGENOM" id="CLU_909241_0_0_1"/>
<sequence>MAAFSADSQRLASCSGDMTVKVWDAATGACLQTLEGHDGRVFSVAFSADGQRLASGSSDETVRVWDAVTGVCVQTLEAGGSITHLSFDPMTNSRLSTDFGVLHLDLPVLPPVIDNRSIDATLQSVCHSGWGISTDDDPLHYMNMHEYEYASTYYIHILYGYEYEYIHAYSYKTLFEYSYSHVCHYRTVYRRQKGTQSRSDCIPKSRRLSNSEEQIIVEHILDLDARGCPPRLRDVEEIANQLLADRQAQPVSKNWASNYLKRQPELKTRFQRRYDYQRARCEDPIVIHPDGPELPRYFARFWQNRR</sequence>
<dbReference type="PROSITE" id="PS50082">
    <property type="entry name" value="WD_REPEATS_2"/>
    <property type="match status" value="2"/>
</dbReference>
<dbReference type="PANTHER" id="PTHR19848:SF8">
    <property type="entry name" value="F-BOX AND WD REPEAT DOMAIN CONTAINING 7"/>
    <property type="match status" value="1"/>
</dbReference>
<name>W9IRB0_FUSOX</name>
<gene>
    <name evidence="6" type="ORF">FOYG_02302</name>
</gene>
<dbReference type="PROSITE" id="PS50294">
    <property type="entry name" value="WD_REPEATS_REGION"/>
    <property type="match status" value="2"/>
</dbReference>
<dbReference type="PROSITE" id="PS51253">
    <property type="entry name" value="HTH_CENPB"/>
    <property type="match status" value="1"/>
</dbReference>
<dbReference type="SUPFAM" id="SSF50978">
    <property type="entry name" value="WD40 repeat-like"/>
    <property type="match status" value="1"/>
</dbReference>
<dbReference type="Pfam" id="PF03221">
    <property type="entry name" value="HTH_Tnp_Tc5"/>
    <property type="match status" value="1"/>
</dbReference>
<dbReference type="PANTHER" id="PTHR19848">
    <property type="entry name" value="WD40 REPEAT PROTEIN"/>
    <property type="match status" value="1"/>
</dbReference>
<dbReference type="Gene3D" id="2.130.10.10">
    <property type="entry name" value="YVTN repeat-like/Quinoprotein amine dehydrogenase"/>
    <property type="match status" value="1"/>
</dbReference>
<dbReference type="SMART" id="SM00320">
    <property type="entry name" value="WD40"/>
    <property type="match status" value="2"/>
</dbReference>
<dbReference type="InterPro" id="IPR006600">
    <property type="entry name" value="HTH_CenpB_DNA-bd_dom"/>
</dbReference>
<reference evidence="6 7" key="1">
    <citation type="submission" date="2011-06" db="EMBL/GenBank/DDBJ databases">
        <title>The Genome Sequence of Fusarium oxysporum FOSC 3-a.</title>
        <authorList>
            <consortium name="The Broad Institute Genome Sequencing Platform"/>
            <person name="Ma L.-J."/>
            <person name="Gale L.R."/>
            <person name="Schwartz D.C."/>
            <person name="Zhou S."/>
            <person name="Corby-Kistler H."/>
            <person name="Young S.K."/>
            <person name="Zeng Q."/>
            <person name="Gargeya S."/>
            <person name="Fitzgerald M."/>
            <person name="Haas B."/>
            <person name="Abouelleil A."/>
            <person name="Alvarado L."/>
            <person name="Arachchi H.M."/>
            <person name="Berlin A."/>
            <person name="Brown A."/>
            <person name="Chapman S.B."/>
            <person name="Chen Z."/>
            <person name="Dunbar C."/>
            <person name="Freedman E."/>
            <person name="Gearin G."/>
            <person name="Gellesch M."/>
            <person name="Goldberg J."/>
            <person name="Griggs A."/>
            <person name="Gujja S."/>
            <person name="Heiman D."/>
            <person name="Howarth C."/>
            <person name="Larson L."/>
            <person name="Lui A."/>
            <person name="MacDonald P.J.P."/>
            <person name="Mehta T."/>
            <person name="Montmayeur A."/>
            <person name="Murphy C."/>
            <person name="Neiman D."/>
            <person name="Pearson M."/>
            <person name="Priest M."/>
            <person name="Roberts A."/>
            <person name="Saif S."/>
            <person name="Shea T."/>
            <person name="Shenoy N."/>
            <person name="Sisk P."/>
            <person name="Stolte C."/>
            <person name="Sykes S."/>
            <person name="Wortman J."/>
            <person name="Nusbaum C."/>
            <person name="Birren B."/>
        </authorList>
    </citation>
    <scope>NUCLEOTIDE SEQUENCE [LARGE SCALE GENOMIC DNA]</scope>
    <source>
        <strain evidence="7">FOSC 3-a</strain>
    </source>
</reference>
<evidence type="ECO:0000313" key="7">
    <source>
        <dbReference type="Proteomes" id="UP000030753"/>
    </source>
</evidence>
<feature type="domain" description="HTH CENPB-type" evidence="5">
    <location>
        <begin position="200"/>
        <end position="269"/>
    </location>
</feature>
<dbReference type="OrthoDB" id="5240432at2759"/>
<dbReference type="AlphaFoldDB" id="W9IRB0"/>
<proteinExistence type="predicted"/>
<keyword evidence="1 4" id="KW-0853">WD repeat</keyword>
<keyword evidence="3" id="KW-0238">DNA-binding</keyword>
<feature type="repeat" description="WD" evidence="4">
    <location>
        <begin position="34"/>
        <end position="75"/>
    </location>
</feature>
<dbReference type="SMART" id="SM00674">
    <property type="entry name" value="CENPB"/>
    <property type="match status" value="1"/>
</dbReference>
<protein>
    <recommendedName>
        <fullName evidence="5">HTH CENPB-type domain-containing protein</fullName>
    </recommendedName>
</protein>
<dbReference type="InterPro" id="IPR001680">
    <property type="entry name" value="WD40_rpt"/>
</dbReference>
<evidence type="ECO:0000256" key="1">
    <source>
        <dbReference type="ARBA" id="ARBA00022574"/>
    </source>
</evidence>
<dbReference type="Pfam" id="PF00400">
    <property type="entry name" value="WD40"/>
    <property type="match status" value="2"/>
</dbReference>
<dbReference type="InterPro" id="IPR036322">
    <property type="entry name" value="WD40_repeat_dom_sf"/>
</dbReference>
<accession>W9IRB0</accession>
<dbReference type="PROSITE" id="PS00678">
    <property type="entry name" value="WD_REPEATS_1"/>
    <property type="match status" value="1"/>
</dbReference>
<evidence type="ECO:0000256" key="3">
    <source>
        <dbReference type="ARBA" id="ARBA00023125"/>
    </source>
</evidence>
<evidence type="ECO:0000256" key="4">
    <source>
        <dbReference type="PROSITE-ProRule" id="PRU00221"/>
    </source>
</evidence>
<feature type="repeat" description="WD" evidence="4">
    <location>
        <begin position="1"/>
        <end position="33"/>
    </location>
</feature>
<dbReference type="Proteomes" id="UP000030753">
    <property type="component" value="Unassembled WGS sequence"/>
</dbReference>
<organism evidence="6 7">
    <name type="scientific">Fusarium oxysporum NRRL 32931</name>
    <dbReference type="NCBI Taxonomy" id="660029"/>
    <lineage>
        <taxon>Eukaryota</taxon>
        <taxon>Fungi</taxon>
        <taxon>Dikarya</taxon>
        <taxon>Ascomycota</taxon>
        <taxon>Pezizomycotina</taxon>
        <taxon>Sordariomycetes</taxon>
        <taxon>Hypocreomycetidae</taxon>
        <taxon>Hypocreales</taxon>
        <taxon>Nectriaceae</taxon>
        <taxon>Fusarium</taxon>
        <taxon>Fusarium oxysporum species complex</taxon>
    </lineage>
</organism>
<evidence type="ECO:0000259" key="5">
    <source>
        <dbReference type="PROSITE" id="PS51253"/>
    </source>
</evidence>
<evidence type="ECO:0000256" key="2">
    <source>
        <dbReference type="ARBA" id="ARBA00022737"/>
    </source>
</evidence>
<evidence type="ECO:0000313" key="6">
    <source>
        <dbReference type="EMBL" id="EWY97463.1"/>
    </source>
</evidence>
<dbReference type="InterPro" id="IPR015943">
    <property type="entry name" value="WD40/YVTN_repeat-like_dom_sf"/>
</dbReference>
<dbReference type="InterPro" id="IPR019775">
    <property type="entry name" value="WD40_repeat_CS"/>
</dbReference>
<keyword evidence="2" id="KW-0677">Repeat</keyword>
<dbReference type="EMBL" id="JH717840">
    <property type="protein sequence ID" value="EWY97463.1"/>
    <property type="molecule type" value="Genomic_DNA"/>
</dbReference>